<dbReference type="GO" id="GO:0051301">
    <property type="term" value="P:cell division"/>
    <property type="evidence" value="ECO:0007669"/>
    <property type="project" value="UniProtKB-KW"/>
</dbReference>
<evidence type="ECO:0000256" key="5">
    <source>
        <dbReference type="ARBA" id="ARBA00023136"/>
    </source>
</evidence>
<comment type="caution">
    <text evidence="10">The sequence shown here is derived from an EMBL/GenBank/DDBJ whole genome shotgun (WGS) entry which is preliminary data.</text>
</comment>
<dbReference type="EMBL" id="JAUHHV010000009">
    <property type="protein sequence ID" value="KAK1413374.1"/>
    <property type="molecule type" value="Genomic_DNA"/>
</dbReference>
<evidence type="ECO:0000256" key="3">
    <source>
        <dbReference type="ARBA" id="ARBA00022475"/>
    </source>
</evidence>
<accession>A0AAD8NKY2</accession>
<dbReference type="GO" id="GO:0051258">
    <property type="term" value="P:protein polymerization"/>
    <property type="evidence" value="ECO:0007669"/>
    <property type="project" value="UniProtKB-ARBA"/>
</dbReference>
<dbReference type="InterPro" id="IPR010369">
    <property type="entry name" value="SOK"/>
</dbReference>
<feature type="region of interest" description="Disordered" evidence="8">
    <location>
        <begin position="224"/>
        <end position="250"/>
    </location>
</feature>
<comment type="similarity">
    <text evidence="7">Belongs to the SOSEKI family.</text>
</comment>
<dbReference type="Pfam" id="PF06136">
    <property type="entry name" value="SOK"/>
    <property type="match status" value="1"/>
</dbReference>
<dbReference type="GO" id="GO:0005886">
    <property type="term" value="C:plasma membrane"/>
    <property type="evidence" value="ECO:0007669"/>
    <property type="project" value="UniProtKB-SubCell"/>
</dbReference>
<evidence type="ECO:0000259" key="9">
    <source>
        <dbReference type="Pfam" id="PF06136"/>
    </source>
</evidence>
<feature type="domain" description="SOSEKI DIX-like" evidence="9">
    <location>
        <begin position="39"/>
        <end position="126"/>
    </location>
</feature>
<gene>
    <name evidence="10" type="ORF">QVD17_35146</name>
</gene>
<feature type="region of interest" description="Disordered" evidence="8">
    <location>
        <begin position="384"/>
        <end position="414"/>
    </location>
</feature>
<evidence type="ECO:0000256" key="2">
    <source>
        <dbReference type="ARBA" id="ARBA00022473"/>
    </source>
</evidence>
<feature type="compositionally biased region" description="Low complexity" evidence="8">
    <location>
        <begin position="230"/>
        <end position="245"/>
    </location>
</feature>
<reference evidence="10" key="1">
    <citation type="journal article" date="2023" name="bioRxiv">
        <title>Improved chromosome-level genome assembly for marigold (Tagetes erecta).</title>
        <authorList>
            <person name="Jiang F."/>
            <person name="Yuan L."/>
            <person name="Wang S."/>
            <person name="Wang H."/>
            <person name="Xu D."/>
            <person name="Wang A."/>
            <person name="Fan W."/>
        </authorList>
    </citation>
    <scope>NUCLEOTIDE SEQUENCE</scope>
    <source>
        <strain evidence="10">WSJ</strain>
        <tissue evidence="10">Leaf</tissue>
    </source>
</reference>
<name>A0AAD8NKY2_TARER</name>
<dbReference type="PANTHER" id="PTHR31083">
    <property type="entry name" value="UPSTREAM OF FLC PROTEIN (DUF966)"/>
    <property type="match status" value="1"/>
</dbReference>
<keyword evidence="5" id="KW-0472">Membrane</keyword>
<comment type="subcellular location">
    <subcellularLocation>
        <location evidence="1">Cell membrane</location>
        <topology evidence="1">Peripheral membrane protein</topology>
        <orientation evidence="1">Cytoplasmic side</orientation>
    </subcellularLocation>
</comment>
<dbReference type="Proteomes" id="UP001229421">
    <property type="component" value="Unassembled WGS sequence"/>
</dbReference>
<sequence>MEQTGFAMERSFKRRLMDTQTAIANGGAGNEVSGQMRKVHIVYFLCRNGRVEDPHLIRIHHHSRNGVYLRDVKRWLSELRGKDMSESFAWSYKRMYKEGYVWQDLLNDDLITPICDNEYVLKGSKISSTTFEFDNDINSFEDKEVFELKTSPPFEGNTKYPSMRKEYSTDFSTNTSIEIEESSYGSNVTTEDTTKNLDDHKDKQLTQSLDDKYENNPFYETLLNEKTDDNNNNNNNTNSNSNNNNKGESGFVKAALSPTYSFRKSGRRSGMFRNLISCGTANAHEKALVVINKRNGRISYVSEKNGKESNMRQICKEQKLGGFEKRFETNDGSKKSKKEDSGKLKTFAAAYKPVNGPNCSQCGRQFKPEKLHNHMKYCRGLKAMAKSTNSRPKPKATRPHSPSKSMDAFFLTNN</sequence>
<evidence type="ECO:0000256" key="6">
    <source>
        <dbReference type="ARBA" id="ARBA00023306"/>
    </source>
</evidence>
<dbReference type="InterPro" id="IPR048351">
    <property type="entry name" value="SOK_DIX"/>
</dbReference>
<dbReference type="PANTHER" id="PTHR31083:SF36">
    <property type="entry name" value="PROTEIN UPSTREAM OF FLC"/>
    <property type="match status" value="1"/>
</dbReference>
<evidence type="ECO:0000313" key="10">
    <source>
        <dbReference type="EMBL" id="KAK1413374.1"/>
    </source>
</evidence>
<proteinExistence type="inferred from homology"/>
<keyword evidence="3" id="KW-1003">Cell membrane</keyword>
<protein>
    <recommendedName>
        <fullName evidence="9">SOSEKI DIX-like domain-containing protein</fullName>
    </recommendedName>
</protein>
<feature type="compositionally biased region" description="Basic and acidic residues" evidence="8">
    <location>
        <begin position="192"/>
        <end position="211"/>
    </location>
</feature>
<dbReference type="AlphaFoldDB" id="A0AAD8NKY2"/>
<keyword evidence="6" id="KW-0131">Cell cycle</keyword>
<evidence type="ECO:0000313" key="11">
    <source>
        <dbReference type="Proteomes" id="UP001229421"/>
    </source>
</evidence>
<keyword evidence="4" id="KW-0132">Cell division</keyword>
<evidence type="ECO:0000256" key="4">
    <source>
        <dbReference type="ARBA" id="ARBA00022618"/>
    </source>
</evidence>
<feature type="region of interest" description="Disordered" evidence="8">
    <location>
        <begin position="181"/>
        <end position="211"/>
    </location>
</feature>
<evidence type="ECO:0000256" key="1">
    <source>
        <dbReference type="ARBA" id="ARBA00004413"/>
    </source>
</evidence>
<keyword evidence="11" id="KW-1185">Reference proteome</keyword>
<evidence type="ECO:0000256" key="8">
    <source>
        <dbReference type="SAM" id="MobiDB-lite"/>
    </source>
</evidence>
<keyword evidence="2" id="KW-0217">Developmental protein</keyword>
<organism evidence="10 11">
    <name type="scientific">Tagetes erecta</name>
    <name type="common">African marigold</name>
    <dbReference type="NCBI Taxonomy" id="13708"/>
    <lineage>
        <taxon>Eukaryota</taxon>
        <taxon>Viridiplantae</taxon>
        <taxon>Streptophyta</taxon>
        <taxon>Embryophyta</taxon>
        <taxon>Tracheophyta</taxon>
        <taxon>Spermatophyta</taxon>
        <taxon>Magnoliopsida</taxon>
        <taxon>eudicotyledons</taxon>
        <taxon>Gunneridae</taxon>
        <taxon>Pentapetalae</taxon>
        <taxon>asterids</taxon>
        <taxon>campanulids</taxon>
        <taxon>Asterales</taxon>
        <taxon>Asteraceae</taxon>
        <taxon>Asteroideae</taxon>
        <taxon>Heliantheae alliance</taxon>
        <taxon>Tageteae</taxon>
        <taxon>Tagetes</taxon>
    </lineage>
</organism>
<evidence type="ECO:0000256" key="7">
    <source>
        <dbReference type="ARBA" id="ARBA00024211"/>
    </source>
</evidence>